<evidence type="ECO:0000256" key="3">
    <source>
        <dbReference type="ARBA" id="ARBA00022692"/>
    </source>
</evidence>
<organism evidence="8 9">
    <name type="scientific">Atlanticothrix silvestris CENA357</name>
    <dbReference type="NCBI Taxonomy" id="1725252"/>
    <lineage>
        <taxon>Bacteria</taxon>
        <taxon>Bacillati</taxon>
        <taxon>Cyanobacteriota</taxon>
        <taxon>Cyanophyceae</taxon>
        <taxon>Nostocales</taxon>
        <taxon>Nodulariaceae</taxon>
        <taxon>Atlanticothrix</taxon>
        <taxon>Atlanticothrix silvestris</taxon>
    </lineage>
</organism>
<evidence type="ECO:0000256" key="6">
    <source>
        <dbReference type="SAM" id="Coils"/>
    </source>
</evidence>
<proteinExistence type="inferred from homology"/>
<evidence type="ECO:0000313" key="9">
    <source>
        <dbReference type="Proteomes" id="UP000599391"/>
    </source>
</evidence>
<dbReference type="GO" id="GO:0016020">
    <property type="term" value="C:membrane"/>
    <property type="evidence" value="ECO:0007669"/>
    <property type="project" value="UniProtKB-SubCell"/>
</dbReference>
<comment type="subcellular location">
    <subcellularLocation>
        <location evidence="1">Membrane</location>
        <topology evidence="1">Single-pass membrane protein</topology>
    </subcellularLocation>
</comment>
<evidence type="ECO:0000259" key="7">
    <source>
        <dbReference type="Pfam" id="PF26002"/>
    </source>
</evidence>
<dbReference type="InterPro" id="IPR058982">
    <property type="entry name" value="Beta-barrel_AprE"/>
</dbReference>
<dbReference type="InterPro" id="IPR050739">
    <property type="entry name" value="MFP"/>
</dbReference>
<dbReference type="RefSeq" id="WP_214441987.1">
    <property type="nucleotide sequence ID" value="NZ_JAECZB010000097.1"/>
</dbReference>
<evidence type="ECO:0000256" key="2">
    <source>
        <dbReference type="ARBA" id="ARBA00009477"/>
    </source>
</evidence>
<gene>
    <name evidence="8" type="ORF">I8751_26255</name>
</gene>
<dbReference type="PANTHER" id="PTHR30386:SF26">
    <property type="entry name" value="TRANSPORT PROTEIN COMB"/>
    <property type="match status" value="1"/>
</dbReference>
<evidence type="ECO:0000313" key="8">
    <source>
        <dbReference type="EMBL" id="MBH8555786.1"/>
    </source>
</evidence>
<dbReference type="Proteomes" id="UP000599391">
    <property type="component" value="Unassembled WGS sequence"/>
</dbReference>
<feature type="coiled-coil region" evidence="6">
    <location>
        <begin position="182"/>
        <end position="245"/>
    </location>
</feature>
<protein>
    <submittedName>
        <fullName evidence="8">HlyD family efflux transporter periplasmic adaptor subunit</fullName>
    </submittedName>
</protein>
<comment type="caution">
    <text evidence="8">The sequence shown here is derived from an EMBL/GenBank/DDBJ whole genome shotgun (WGS) entry which is preliminary data.</text>
</comment>
<evidence type="ECO:0000256" key="5">
    <source>
        <dbReference type="ARBA" id="ARBA00023136"/>
    </source>
</evidence>
<feature type="domain" description="AprE-like beta-barrel" evidence="7">
    <location>
        <begin position="289"/>
        <end position="373"/>
    </location>
</feature>
<dbReference type="Pfam" id="PF26002">
    <property type="entry name" value="Beta-barrel_AprE"/>
    <property type="match status" value="1"/>
</dbReference>
<evidence type="ECO:0000256" key="1">
    <source>
        <dbReference type="ARBA" id="ARBA00004167"/>
    </source>
</evidence>
<name>A0A8J7HMP7_9CYAN</name>
<keyword evidence="4" id="KW-1133">Transmembrane helix</keyword>
<evidence type="ECO:0000256" key="4">
    <source>
        <dbReference type="ARBA" id="ARBA00022989"/>
    </source>
</evidence>
<dbReference type="Gene3D" id="2.40.30.170">
    <property type="match status" value="1"/>
</dbReference>
<dbReference type="AlphaFoldDB" id="A0A8J7HMP7"/>
<sequence length="401" mass="45022">MKLPLDSSPAQSRQTREQFANPDVYLDYELGKAVQALPPLYTRLVGVILSAAVFSVIAWAGLSKVDEVAQTHGKLIPGEEVQPVRSPSSGKIKLVNPAKVKEGQHVQKDDVLIALDSESSLADIERLNNQAQLIRQDIQRVSKAGDESQKARIKGAEIELSGLRKQLAFSKSKANRLRRIVGAITRIEVENAQQEVRDLETKIAAKQQEIQQLKQNYHTGLLSDLSKRREELQSVERQLKQAQFQRQQQVILAPITGRIYNIRVNPSQGIVQSGEELLSILPEGKEPLLEVDLPNQYRGFVDENMNAKVKIDAFPYQEYGVIEGTVVYVSPYAVVKDKNLGKEVYPTRIKLHQVTIRTRGQDKLLTPGMEATGEFVMRQKSILSLLIEPVTRKFDEVFSIK</sequence>
<keyword evidence="5" id="KW-0472">Membrane</keyword>
<dbReference type="EMBL" id="JAECZB010000097">
    <property type="protein sequence ID" value="MBH8555786.1"/>
    <property type="molecule type" value="Genomic_DNA"/>
</dbReference>
<reference evidence="8 9" key="1">
    <citation type="journal article" date="2021" name="Int. J. Syst. Evol. Microbiol.">
        <title>Amazonocrinis nigriterrae gen. nov., sp. nov., Atlanticothrix silvestris gen. nov., sp. nov. and Dendronalium phyllosphericum gen. nov., sp. nov., nostocacean cyanobacteria from Brazilian environments.</title>
        <authorList>
            <person name="Alvarenga D.O."/>
            <person name="Andreote A.P.D."/>
            <person name="Branco L.H.Z."/>
            <person name="Delbaje E."/>
            <person name="Cruz R.B."/>
            <person name="Varani A.M."/>
            <person name="Fiore M.F."/>
        </authorList>
    </citation>
    <scope>NUCLEOTIDE SEQUENCE [LARGE SCALE GENOMIC DNA]</scope>
    <source>
        <strain evidence="8 9">CENA357</strain>
    </source>
</reference>
<accession>A0A8J7HMP7</accession>
<keyword evidence="9" id="KW-1185">Reference proteome</keyword>
<comment type="similarity">
    <text evidence="2">Belongs to the membrane fusion protein (MFP) (TC 8.A.1) family.</text>
</comment>
<keyword evidence="6" id="KW-0175">Coiled coil</keyword>
<dbReference type="PANTHER" id="PTHR30386">
    <property type="entry name" value="MEMBRANE FUSION SUBUNIT OF EMRAB-TOLC MULTIDRUG EFFLUX PUMP"/>
    <property type="match status" value="1"/>
</dbReference>
<keyword evidence="3" id="KW-0812">Transmembrane</keyword>